<accession>A0ABU6ASS6</accession>
<name>A0ABU6ASS6_9NOCA</name>
<dbReference type="PANTHER" id="PTHR48083">
    <property type="entry name" value="MEDIUM-CHAIN SPECIFIC ACYL-COA DEHYDROGENASE, MITOCHONDRIAL-RELATED"/>
    <property type="match status" value="1"/>
</dbReference>
<evidence type="ECO:0000259" key="11">
    <source>
        <dbReference type="Pfam" id="PF00441"/>
    </source>
</evidence>
<dbReference type="RefSeq" id="WP_195079211.1">
    <property type="nucleotide sequence ID" value="NZ_JAYESH010000003.1"/>
</dbReference>
<dbReference type="InterPro" id="IPR050741">
    <property type="entry name" value="Acyl-CoA_dehydrogenase"/>
</dbReference>
<organism evidence="14 15">
    <name type="scientific">Nocardia implantans</name>
    <dbReference type="NCBI Taxonomy" id="3108168"/>
    <lineage>
        <taxon>Bacteria</taxon>
        <taxon>Bacillati</taxon>
        <taxon>Actinomycetota</taxon>
        <taxon>Actinomycetes</taxon>
        <taxon>Mycobacteriales</taxon>
        <taxon>Nocardiaceae</taxon>
        <taxon>Nocardia</taxon>
    </lineage>
</organism>
<evidence type="ECO:0000256" key="1">
    <source>
        <dbReference type="ARBA" id="ARBA00001974"/>
    </source>
</evidence>
<protein>
    <recommendedName>
        <fullName evidence="8">Acyl-[acyl-carrier-protein] dehydrogenase MbtN</fullName>
    </recommendedName>
    <alternativeName>
        <fullName evidence="9">Mycobactin synthase protein N</fullName>
    </alternativeName>
</protein>
<dbReference type="InterPro" id="IPR006089">
    <property type="entry name" value="Acyl-CoA_DH_CS"/>
</dbReference>
<dbReference type="InterPro" id="IPR006091">
    <property type="entry name" value="Acyl-CoA_Oxase/DH_mid-dom"/>
</dbReference>
<dbReference type="InterPro" id="IPR046373">
    <property type="entry name" value="Acyl-CoA_Oxase/DH_mid-dom_sf"/>
</dbReference>
<evidence type="ECO:0000256" key="8">
    <source>
        <dbReference type="ARBA" id="ARBA00040394"/>
    </source>
</evidence>
<evidence type="ECO:0000313" key="15">
    <source>
        <dbReference type="Proteomes" id="UP001348098"/>
    </source>
</evidence>
<dbReference type="Proteomes" id="UP001348098">
    <property type="component" value="Unassembled WGS sequence"/>
</dbReference>
<dbReference type="PANTHER" id="PTHR48083:SF20">
    <property type="entry name" value="LONG-CHAIN SPECIFIC ACYL-COA DEHYDROGENASE, MITOCHONDRIAL"/>
    <property type="match status" value="1"/>
</dbReference>
<keyword evidence="6 10" id="KW-0560">Oxidoreductase</keyword>
<dbReference type="SUPFAM" id="SSF47203">
    <property type="entry name" value="Acyl-CoA dehydrogenase C-terminal domain-like"/>
    <property type="match status" value="1"/>
</dbReference>
<keyword evidence="4 10" id="KW-0285">Flavoprotein</keyword>
<feature type="domain" description="Acyl-CoA dehydrogenase/oxidase C-terminal" evidence="11">
    <location>
        <begin position="237"/>
        <end position="380"/>
    </location>
</feature>
<dbReference type="Gene3D" id="1.20.140.10">
    <property type="entry name" value="Butyryl-CoA Dehydrogenase, subunit A, domain 3"/>
    <property type="match status" value="1"/>
</dbReference>
<dbReference type="Pfam" id="PF00441">
    <property type="entry name" value="Acyl-CoA_dh_1"/>
    <property type="match status" value="1"/>
</dbReference>
<gene>
    <name evidence="14" type="ORF">U3653_09335</name>
</gene>
<dbReference type="Pfam" id="PF02770">
    <property type="entry name" value="Acyl-CoA_dh_M"/>
    <property type="match status" value="1"/>
</dbReference>
<comment type="pathway">
    <text evidence="2">Siderophore biosynthesis; mycobactin biosynthesis.</text>
</comment>
<evidence type="ECO:0000256" key="4">
    <source>
        <dbReference type="ARBA" id="ARBA00022630"/>
    </source>
</evidence>
<evidence type="ECO:0000313" key="14">
    <source>
        <dbReference type="EMBL" id="MEB3510219.1"/>
    </source>
</evidence>
<reference evidence="14 15" key="1">
    <citation type="submission" date="2023-12" db="EMBL/GenBank/DDBJ databases">
        <title>novel species in genus Nocarida.</title>
        <authorList>
            <person name="Li Z."/>
        </authorList>
    </citation>
    <scope>NUCLEOTIDE SEQUENCE [LARGE SCALE GENOMIC DNA]</scope>
    <source>
        <strain evidence="14 15">CDC186</strain>
    </source>
</reference>
<evidence type="ECO:0000259" key="12">
    <source>
        <dbReference type="Pfam" id="PF02770"/>
    </source>
</evidence>
<evidence type="ECO:0000256" key="3">
    <source>
        <dbReference type="ARBA" id="ARBA00009347"/>
    </source>
</evidence>
<dbReference type="InterPro" id="IPR013786">
    <property type="entry name" value="AcylCoA_DH/ox_N"/>
</dbReference>
<dbReference type="InterPro" id="IPR037069">
    <property type="entry name" value="AcylCoA_DH/ox_N_sf"/>
</dbReference>
<proteinExistence type="inferred from homology"/>
<evidence type="ECO:0000256" key="10">
    <source>
        <dbReference type="RuleBase" id="RU362125"/>
    </source>
</evidence>
<evidence type="ECO:0000256" key="7">
    <source>
        <dbReference type="ARBA" id="ARBA00037085"/>
    </source>
</evidence>
<dbReference type="InterPro" id="IPR036250">
    <property type="entry name" value="AcylCo_DH-like_C"/>
</dbReference>
<dbReference type="Gene3D" id="2.40.110.10">
    <property type="entry name" value="Butyryl-CoA Dehydrogenase, subunit A, domain 2"/>
    <property type="match status" value="1"/>
</dbReference>
<feature type="domain" description="Acyl-CoA dehydrogenase/oxidase N-terminal" evidence="13">
    <location>
        <begin position="7"/>
        <end position="119"/>
    </location>
</feature>
<keyword evidence="5 10" id="KW-0274">FAD</keyword>
<dbReference type="PROSITE" id="PS00073">
    <property type="entry name" value="ACYL_COA_DH_2"/>
    <property type="match status" value="1"/>
</dbReference>
<dbReference type="Pfam" id="PF02771">
    <property type="entry name" value="Acyl-CoA_dh_N"/>
    <property type="match status" value="1"/>
</dbReference>
<comment type="cofactor">
    <cofactor evidence="1 10">
        <name>FAD</name>
        <dbReference type="ChEBI" id="CHEBI:57692"/>
    </cofactor>
</comment>
<dbReference type="EMBL" id="JAYKYQ010000003">
    <property type="protein sequence ID" value="MEB3510219.1"/>
    <property type="molecule type" value="Genomic_DNA"/>
</dbReference>
<keyword evidence="15" id="KW-1185">Reference proteome</keyword>
<feature type="domain" description="Acyl-CoA oxidase/dehydrogenase middle" evidence="12">
    <location>
        <begin position="123"/>
        <end position="220"/>
    </location>
</feature>
<evidence type="ECO:0000256" key="9">
    <source>
        <dbReference type="ARBA" id="ARBA00042660"/>
    </source>
</evidence>
<comment type="function">
    <text evidence="7">Catalyzes the dehydrogenation at the alpha-beta position of ACP-bound acyl chains. This results in the introduction of a double bond in the lipidic chain, which is further transferred to the epsilon-amino group of lysine residue in the mycobactin core by MbtK.</text>
</comment>
<evidence type="ECO:0000256" key="5">
    <source>
        <dbReference type="ARBA" id="ARBA00022827"/>
    </source>
</evidence>
<dbReference type="InterPro" id="IPR009100">
    <property type="entry name" value="AcylCoA_DH/oxidase_NM_dom_sf"/>
</dbReference>
<evidence type="ECO:0000256" key="6">
    <source>
        <dbReference type="ARBA" id="ARBA00023002"/>
    </source>
</evidence>
<sequence>MRRELFTTDHEAFRELVREFVDKRIAPNYAEWEKNGRMPREIFAEMGRLGLLGFALPEDHGGAGIRDYRYNVILQEEAARALVTLGTVRTQLDVILPYFLEYADAAQRDRWFPGLASGQLLTAIAMTEPGTGSDLAGMRTSAVRYGEDYVLNGAKTFITGGLLADLVIVVARTATDPDDRRAGLTLLVVEDGMPGFTRGRMLEKMGCKVQDTMELAFHDVRVPVANRLGAEGAAFGYLGHNLPQERLTVAVGSVAQAGAAINATVEYTKQRKAFGTPVASFQNTKFELAALSAEVEAAQTMIDRAVLELVEGTLSGADAARVKLFCTEVQARVVDRCLQLFGGYGYMMEYPIARLYTDARVARIYAGTSEVMKMIVARDLGLS</sequence>
<dbReference type="Gene3D" id="1.10.540.10">
    <property type="entry name" value="Acyl-CoA dehydrogenase/oxidase, N-terminal domain"/>
    <property type="match status" value="1"/>
</dbReference>
<dbReference type="SUPFAM" id="SSF56645">
    <property type="entry name" value="Acyl-CoA dehydrogenase NM domain-like"/>
    <property type="match status" value="1"/>
</dbReference>
<comment type="similarity">
    <text evidence="3 10">Belongs to the acyl-CoA dehydrogenase family.</text>
</comment>
<comment type="caution">
    <text evidence="14">The sequence shown here is derived from an EMBL/GenBank/DDBJ whole genome shotgun (WGS) entry which is preliminary data.</text>
</comment>
<evidence type="ECO:0000256" key="2">
    <source>
        <dbReference type="ARBA" id="ARBA00005102"/>
    </source>
</evidence>
<dbReference type="InterPro" id="IPR009075">
    <property type="entry name" value="AcylCo_DH/oxidase_C"/>
</dbReference>
<evidence type="ECO:0000259" key="13">
    <source>
        <dbReference type="Pfam" id="PF02771"/>
    </source>
</evidence>